<protein>
    <submittedName>
        <fullName evidence="3">PEHE domain-containing protein</fullName>
    </submittedName>
</protein>
<dbReference type="Pfam" id="PF15275">
    <property type="entry name" value="PEHE"/>
    <property type="match status" value="1"/>
</dbReference>
<evidence type="ECO:0000313" key="3">
    <source>
        <dbReference type="EnsemblMetazoa" id="AFUN008861-PA"/>
    </source>
</evidence>
<dbReference type="InterPro" id="IPR029332">
    <property type="entry name" value="PEHE_dom"/>
</dbReference>
<feature type="compositionally biased region" description="Polar residues" evidence="1">
    <location>
        <begin position="605"/>
        <end position="616"/>
    </location>
</feature>
<dbReference type="EnsemblMetazoa" id="AFUN008861-RA">
    <property type="protein sequence ID" value="AFUN008861-PA"/>
    <property type="gene ID" value="AFUN008861"/>
</dbReference>
<feature type="region of interest" description="Disordered" evidence="1">
    <location>
        <begin position="170"/>
        <end position="233"/>
    </location>
</feature>
<evidence type="ECO:0000259" key="2">
    <source>
        <dbReference type="PROSITE" id="PS52052"/>
    </source>
</evidence>
<feature type="region of interest" description="Disordered" evidence="1">
    <location>
        <begin position="766"/>
        <end position="815"/>
    </location>
</feature>
<feature type="region of interest" description="Disordered" evidence="1">
    <location>
        <begin position="61"/>
        <end position="158"/>
    </location>
</feature>
<feature type="compositionally biased region" description="Acidic residues" evidence="1">
    <location>
        <begin position="122"/>
        <end position="140"/>
    </location>
</feature>
<feature type="compositionally biased region" description="Acidic residues" evidence="1">
    <location>
        <begin position="462"/>
        <end position="481"/>
    </location>
</feature>
<dbReference type="PROSITE" id="PS52052">
    <property type="entry name" value="PEHE"/>
    <property type="match status" value="1"/>
</dbReference>
<feature type="compositionally biased region" description="Acidic residues" evidence="1">
    <location>
        <begin position="185"/>
        <end position="204"/>
    </location>
</feature>
<feature type="compositionally biased region" description="Pro residues" evidence="1">
    <location>
        <begin position="85"/>
        <end position="103"/>
    </location>
</feature>
<feature type="compositionally biased region" description="Low complexity" evidence="1">
    <location>
        <begin position="487"/>
        <end position="504"/>
    </location>
</feature>
<accession>A0A182RRG5</accession>
<proteinExistence type="predicted"/>
<name>A0A182RRG5_ANOFN</name>
<sequence>MGASSASAINMMDTMDDHVYCNSTTTTVAAPVTVTSPSAVTTSTTATTVAAGSRELPKLAIVAQESCNSDDQFQQSSPSQYSPSPSSPLPSSPQPASPRPSSPVPSSSVPSSPAPSSPLPSMEDETLMMEDDETEADASYEDERNVQHNSNVEAAVENEAEAEFVNDVYDYGAHNGNDAPLINPDESEYDEEESEEDGNDEDDYYSNNVASDSGVLTDDQQGDDPGDGNNGPVMDEALVARKEVKQLQSILLLHLDLIQEQGDQILNKDKMIIRLKDENEVLKHQLDMANRRVSLLMLQLQQNGLALPVDEQQPMIMQQPKQEGTVSPLTIRSQMENGRLRTIIMKSSSSPPFVSSSVTDGALFGPCLPIRNPEVSSTVSPAKEDLADDIVLQSDALQSPYYNDEDDNDGDEEEEEEEEEEDEDDEEEEEFHTENNEVDGEIFLNYSKSDDDESLSPRMNDDFDEQQDEEEEDNGEEEEGQDLYNEQQAQQQQHQQQHQQQQQQYVLLQQPQHVYENYDGMQQQAEVMDDEEEGGYESNGMGEEDDNPMQYASDDQGGNYDDTPMVMIDDGAVEVTMETDSPASQESSQDSHESQDSQDSQGSQVYQESQNSSQHASMGGNNGLEVNVPFVESTVGSEGEQPEDDDCKVVKVEGGGMPVEDGAQSTEVTTGGTQDSLETEYGCTSEPTESSENGHEKRHNPGGSRQRFNPTLHCPSGNSSDGSMAAKRNCKPTPAYMVTQKQYISCSWKDDAVTAELEKLLSNEAAELEIPSWTVIEDDDEEPTEEGRDHPPGAAGEEESVSASEPSRENITDEAYSKRHIKLEIDERRRKKWDVQRIREQKNIERLKKRQLKEQPTEQDTQKTITTLYPTVDTLKYIQVTDDVPVQAFGELIPLLPPSGSFSLPWNQLKAGPSFANPQSSSSSSSSTMSYSTGSGLLQHHHHHAPSLPGPSGTSSIGLLLETKTKFIHRLAPSLQAQKQRFTKRIKKEL</sequence>
<dbReference type="Gene3D" id="6.10.250.2000">
    <property type="match status" value="1"/>
</dbReference>
<dbReference type="GO" id="GO:0003682">
    <property type="term" value="F:chromatin binding"/>
    <property type="evidence" value="ECO:0007669"/>
    <property type="project" value="TreeGrafter"/>
</dbReference>
<dbReference type="PANTHER" id="PTHR21656">
    <property type="entry name" value="MALE-SPECIFIC LETHAL-1 PROTEIN"/>
    <property type="match status" value="1"/>
</dbReference>
<reference evidence="3" key="1">
    <citation type="submission" date="2020-05" db="UniProtKB">
        <authorList>
            <consortium name="EnsemblMetazoa"/>
        </authorList>
    </citation>
    <scope>IDENTIFICATION</scope>
    <source>
        <strain evidence="3">FUMOZ</strain>
    </source>
</reference>
<dbReference type="Gene3D" id="1.20.5.170">
    <property type="match status" value="1"/>
</dbReference>
<evidence type="ECO:0000256" key="1">
    <source>
        <dbReference type="SAM" id="MobiDB-lite"/>
    </source>
</evidence>
<feature type="compositionally biased region" description="Polar residues" evidence="1">
    <location>
        <begin position="663"/>
        <end position="676"/>
    </location>
</feature>
<feature type="compositionally biased region" description="Acidic residues" evidence="1">
    <location>
        <begin position="403"/>
        <end position="440"/>
    </location>
</feature>
<dbReference type="PANTHER" id="PTHR21656:SF2">
    <property type="entry name" value="MALE-SPECIFIC LETHAL 1 HOMOLOG"/>
    <property type="match status" value="1"/>
</dbReference>
<dbReference type="GO" id="GO:0072487">
    <property type="term" value="C:MSL complex"/>
    <property type="evidence" value="ECO:0007669"/>
    <property type="project" value="InterPro"/>
</dbReference>
<feature type="compositionally biased region" description="Low complexity" evidence="1">
    <location>
        <begin position="920"/>
        <end position="936"/>
    </location>
</feature>
<dbReference type="SMART" id="SM01300">
    <property type="entry name" value="PEHE"/>
    <property type="match status" value="1"/>
</dbReference>
<feature type="compositionally biased region" description="Basic and acidic residues" evidence="1">
    <location>
        <begin position="806"/>
        <end position="815"/>
    </location>
</feature>
<feature type="region of interest" description="Disordered" evidence="1">
    <location>
        <begin position="913"/>
        <end position="953"/>
    </location>
</feature>
<dbReference type="AlphaFoldDB" id="A0A182RRG5"/>
<dbReference type="VEuPathDB" id="VectorBase:AFUN008861"/>
<feature type="region of interest" description="Disordered" evidence="1">
    <location>
        <begin position="393"/>
        <end position="504"/>
    </location>
</feature>
<feature type="domain" description="PEHE" evidence="2">
    <location>
        <begin position="767"/>
        <end position="906"/>
    </location>
</feature>
<feature type="compositionally biased region" description="Polar residues" evidence="1">
    <location>
        <begin position="65"/>
        <end position="75"/>
    </location>
</feature>
<dbReference type="InterPro" id="IPR026711">
    <property type="entry name" value="Msl-1"/>
</dbReference>
<organism evidence="3">
    <name type="scientific">Anopheles funestus</name>
    <name type="common">African malaria mosquito</name>
    <dbReference type="NCBI Taxonomy" id="62324"/>
    <lineage>
        <taxon>Eukaryota</taxon>
        <taxon>Metazoa</taxon>
        <taxon>Ecdysozoa</taxon>
        <taxon>Arthropoda</taxon>
        <taxon>Hexapoda</taxon>
        <taxon>Insecta</taxon>
        <taxon>Pterygota</taxon>
        <taxon>Neoptera</taxon>
        <taxon>Endopterygota</taxon>
        <taxon>Diptera</taxon>
        <taxon>Nematocera</taxon>
        <taxon>Culicoidea</taxon>
        <taxon>Culicidae</taxon>
        <taxon>Anophelinae</taxon>
        <taxon>Anopheles</taxon>
    </lineage>
</organism>
<feature type="region of interest" description="Disordered" evidence="1">
    <location>
        <begin position="516"/>
        <end position="729"/>
    </location>
</feature>
<dbReference type="STRING" id="62324.A0A182RRG5"/>